<dbReference type="InterPro" id="IPR002645">
    <property type="entry name" value="STAS_dom"/>
</dbReference>
<accession>A0A6G5QLV1</accession>
<keyword evidence="1" id="KW-0145">Chemotaxis</keyword>
<evidence type="ECO:0000259" key="2">
    <source>
        <dbReference type="PROSITE" id="PS50801"/>
    </source>
</evidence>
<dbReference type="InterPro" id="IPR036513">
    <property type="entry name" value="STAS_dom_sf"/>
</dbReference>
<proteinExistence type="predicted"/>
<dbReference type="KEGG" id="crx:CRECT_0777"/>
<organism evidence="3 4">
    <name type="scientific">Campylobacter rectus</name>
    <name type="common">Wolinella recta</name>
    <dbReference type="NCBI Taxonomy" id="203"/>
    <lineage>
        <taxon>Bacteria</taxon>
        <taxon>Pseudomonadati</taxon>
        <taxon>Campylobacterota</taxon>
        <taxon>Epsilonproteobacteria</taxon>
        <taxon>Campylobacterales</taxon>
        <taxon>Campylobacteraceae</taxon>
        <taxon>Campylobacter</taxon>
    </lineage>
</organism>
<dbReference type="RefSeq" id="WP_227932189.1">
    <property type="nucleotide sequence ID" value="NZ_CP012543.1"/>
</dbReference>
<dbReference type="AlphaFoldDB" id="A0A6G5QLV1"/>
<dbReference type="Proteomes" id="UP000502377">
    <property type="component" value="Chromosome"/>
</dbReference>
<dbReference type="SUPFAM" id="SSF103039">
    <property type="entry name" value="CheC-like"/>
    <property type="match status" value="1"/>
</dbReference>
<sequence>MQLNFKNLSADFFSKISKILGKFYSTFMRLKFKDNIAIFYPLGFLDGDVDKYEISDRNRKYLLQKAPRHILISLKNAVYFNKVGFNLILDIVSGLAKQINADVGFCDYNDIKFKALKRMSRDVSSVSFFETSNVALLFWGTFEPEFVDRRIIVFNADAEQKRQIALRLSGRGYKPVIAKDFNEFNRLHKQFEYVIHLTDIKSSKKDIKITLKENVVVYGLEGFIDSAFAENFDYRVFLNSLKVGFKFFVFDIGKSSSINIHGVSFLAKLAMECAEFGATIAVCGLRKASTSKALIYDLEDCGILLYDTVDDFFNDDATIEGGGGIGEEKPKNITKELIDVLPSILKVVMDTLASLSNLPVSRVSTEISNFNCNEDEFCMGSVAFYGEMNAKFILCLDKYAVRKICKILLQQDESVSITEAYADLLSVISDRIEAWLKSQKIEANFTLPHVFEAIKEEDKKNKGVLVRLDIDGLDAIFFLSK</sequence>
<dbReference type="InterPro" id="IPR028976">
    <property type="entry name" value="CheC-like_sf"/>
</dbReference>
<dbReference type="Gene3D" id="3.30.750.24">
    <property type="entry name" value="STAS domain"/>
    <property type="match status" value="1"/>
</dbReference>
<evidence type="ECO:0000313" key="4">
    <source>
        <dbReference type="Proteomes" id="UP000502377"/>
    </source>
</evidence>
<feature type="domain" description="STAS" evidence="2">
    <location>
        <begin position="205"/>
        <end position="294"/>
    </location>
</feature>
<evidence type="ECO:0000313" key="3">
    <source>
        <dbReference type="EMBL" id="QCD46456.1"/>
    </source>
</evidence>
<name>A0A6G5QLV1_CAMRE</name>
<evidence type="ECO:0000256" key="1">
    <source>
        <dbReference type="ARBA" id="ARBA00022500"/>
    </source>
</evidence>
<gene>
    <name evidence="3" type="ORF">CRECT_0777</name>
</gene>
<dbReference type="EMBL" id="CP012543">
    <property type="protein sequence ID" value="QCD46456.1"/>
    <property type="molecule type" value="Genomic_DNA"/>
</dbReference>
<dbReference type="GO" id="GO:0006935">
    <property type="term" value="P:chemotaxis"/>
    <property type="evidence" value="ECO:0007669"/>
    <property type="project" value="UniProtKB-KW"/>
</dbReference>
<dbReference type="PROSITE" id="PS50801">
    <property type="entry name" value="STAS"/>
    <property type="match status" value="1"/>
</dbReference>
<protein>
    <recommendedName>
        <fullName evidence="2">STAS domain-containing protein</fullName>
    </recommendedName>
</protein>
<dbReference type="SUPFAM" id="SSF52091">
    <property type="entry name" value="SpoIIaa-like"/>
    <property type="match status" value="1"/>
</dbReference>
<reference evidence="3 4" key="1">
    <citation type="submission" date="2016-07" db="EMBL/GenBank/DDBJ databases">
        <title>Comparative genomics of the Campylobacter concisus group.</title>
        <authorList>
            <person name="Miller W.G."/>
            <person name="Yee E."/>
            <person name="Chapman M.H."/>
            <person name="Huynh S."/>
            <person name="Bono J.L."/>
            <person name="On S.L.W."/>
            <person name="StLeger J."/>
            <person name="Foster G."/>
            <person name="Parker C.T."/>
        </authorList>
    </citation>
    <scope>NUCLEOTIDE SEQUENCE [LARGE SCALE GENOMIC DNA]</scope>
    <source>
        <strain evidence="3 4">ATCC 33238</strain>
    </source>
</reference>